<dbReference type="InterPro" id="IPR036565">
    <property type="entry name" value="Mur-like_cat_sf"/>
</dbReference>
<keyword evidence="4" id="KW-0067">ATP-binding</keyword>
<dbReference type="InterPro" id="IPR001645">
    <property type="entry name" value="Folylpolyglutamate_synth"/>
</dbReference>
<dbReference type="GO" id="GO:0008841">
    <property type="term" value="F:dihydrofolate synthase activity"/>
    <property type="evidence" value="ECO:0007669"/>
    <property type="project" value="TreeGrafter"/>
</dbReference>
<gene>
    <name evidence="5" type="ORF">EDD34_2824</name>
</gene>
<evidence type="ECO:0000313" key="5">
    <source>
        <dbReference type="EMBL" id="RPF22176.1"/>
    </source>
</evidence>
<accession>A0A3N4YRK0</accession>
<dbReference type="SUPFAM" id="SSF53623">
    <property type="entry name" value="MurD-like peptide ligases, catalytic domain"/>
    <property type="match status" value="1"/>
</dbReference>
<dbReference type="GO" id="GO:0005737">
    <property type="term" value="C:cytoplasm"/>
    <property type="evidence" value="ECO:0007669"/>
    <property type="project" value="TreeGrafter"/>
</dbReference>
<dbReference type="GO" id="GO:0005524">
    <property type="term" value="F:ATP binding"/>
    <property type="evidence" value="ECO:0007669"/>
    <property type="project" value="UniProtKB-KW"/>
</dbReference>
<evidence type="ECO:0000256" key="2">
    <source>
        <dbReference type="ARBA" id="ARBA00022598"/>
    </source>
</evidence>
<dbReference type="Proteomes" id="UP000280501">
    <property type="component" value="Unassembled WGS sequence"/>
</dbReference>
<sequence>MTAQHLPGDQAFFAEWAARRPGERRSLARARAVGTVLGTWDRTPPVLAVVGSKGKGTAAVHAAAVLSCATVPEVESRAHIGLITSPGLRVNRERMRFDGVAISPAEYDVESARLAAARTAVRQDGSGYLSPTGAYTITGASWATRRGANALVLEEGLGGRSDEVGLFDPQVVAVTKVFYEHGDVLGPTLDDVARDLLGVVGQGTRTIVTVEQDVDVTAIIEETARKYGTDVVTVSTATASHAPEALPPLTRLNAAVGESAARALTADLGWIVDDPTVATVLRSVRMPGRMSTYRRKAGPVMVDGAISPEGIRAAIDAYRVLREEAGNGDEGLGTVVASFPDTKDAEACFAELRDFATVIPARADDYLAFTKAEALYPEVLPAADALARGLAGGPCLLVGTQSFVALALDVLDISTDLAYRAPG</sequence>
<reference evidence="5 6" key="1">
    <citation type="submission" date="2018-11" db="EMBL/GenBank/DDBJ databases">
        <title>Sequencing the genomes of 1000 actinobacteria strains.</title>
        <authorList>
            <person name="Klenk H.-P."/>
        </authorList>
    </citation>
    <scope>NUCLEOTIDE SEQUENCE [LARGE SCALE GENOMIC DNA]</scope>
    <source>
        <strain evidence="5 6">DSM 15700</strain>
    </source>
</reference>
<dbReference type="AlphaFoldDB" id="A0A3N4YRK0"/>
<proteinExistence type="inferred from homology"/>
<keyword evidence="6" id="KW-1185">Reference proteome</keyword>
<evidence type="ECO:0000256" key="3">
    <source>
        <dbReference type="ARBA" id="ARBA00022741"/>
    </source>
</evidence>
<comment type="similarity">
    <text evidence="1">Belongs to the folylpolyglutamate synthase family.</text>
</comment>
<dbReference type="GO" id="GO:0004326">
    <property type="term" value="F:tetrahydrofolylpolyglutamate synthase activity"/>
    <property type="evidence" value="ECO:0007669"/>
    <property type="project" value="InterPro"/>
</dbReference>
<organism evidence="5 6">
    <name type="scientific">Myceligenerans xiligouense</name>
    <dbReference type="NCBI Taxonomy" id="253184"/>
    <lineage>
        <taxon>Bacteria</taxon>
        <taxon>Bacillati</taxon>
        <taxon>Actinomycetota</taxon>
        <taxon>Actinomycetes</taxon>
        <taxon>Micrococcales</taxon>
        <taxon>Promicromonosporaceae</taxon>
        <taxon>Myceligenerans</taxon>
    </lineage>
</organism>
<evidence type="ECO:0000313" key="6">
    <source>
        <dbReference type="Proteomes" id="UP000280501"/>
    </source>
</evidence>
<keyword evidence="2" id="KW-0436">Ligase</keyword>
<evidence type="ECO:0000256" key="1">
    <source>
        <dbReference type="ARBA" id="ARBA00008276"/>
    </source>
</evidence>
<name>A0A3N4YRK0_9MICO</name>
<protein>
    <submittedName>
        <fullName evidence="5">Dihydrofolate synthase/folylpolyglutamate synthase</fullName>
    </submittedName>
</protein>
<dbReference type="PANTHER" id="PTHR11136:SF0">
    <property type="entry name" value="DIHYDROFOLATE SYNTHETASE-RELATED"/>
    <property type="match status" value="1"/>
</dbReference>
<dbReference type="PANTHER" id="PTHR11136">
    <property type="entry name" value="FOLYLPOLYGLUTAMATE SYNTHASE-RELATED"/>
    <property type="match status" value="1"/>
</dbReference>
<dbReference type="EMBL" id="RKQZ01000001">
    <property type="protein sequence ID" value="RPF22176.1"/>
    <property type="molecule type" value="Genomic_DNA"/>
</dbReference>
<keyword evidence="3" id="KW-0547">Nucleotide-binding</keyword>
<comment type="caution">
    <text evidence="5">The sequence shown here is derived from an EMBL/GenBank/DDBJ whole genome shotgun (WGS) entry which is preliminary data.</text>
</comment>
<evidence type="ECO:0000256" key="4">
    <source>
        <dbReference type="ARBA" id="ARBA00022840"/>
    </source>
</evidence>
<dbReference type="Gene3D" id="3.40.1190.10">
    <property type="entry name" value="Mur-like, catalytic domain"/>
    <property type="match status" value="1"/>
</dbReference>